<evidence type="ECO:0000256" key="2">
    <source>
        <dbReference type="ARBA" id="ARBA00022801"/>
    </source>
</evidence>
<dbReference type="EMBL" id="RIAS01000008">
    <property type="protein sequence ID" value="KAA8785224.1"/>
    <property type="molecule type" value="Genomic_DNA"/>
</dbReference>
<dbReference type="RefSeq" id="WP_123065025.1">
    <property type="nucleotide sequence ID" value="NZ_RIAS01000008.1"/>
</dbReference>
<dbReference type="OrthoDB" id="9805821at2"/>
<keyword evidence="4 6" id="KW-0326">Glycosidase</keyword>
<dbReference type="Gene3D" id="2.60.40.10">
    <property type="entry name" value="Immunoglobulins"/>
    <property type="match status" value="1"/>
</dbReference>
<evidence type="ECO:0000256" key="1">
    <source>
        <dbReference type="ARBA" id="ARBA00005336"/>
    </source>
</evidence>
<dbReference type="Proteomes" id="UP000323664">
    <property type="component" value="Unassembled WGS sequence"/>
</dbReference>
<organism evidence="6 7">
    <name type="scientific">Paenibacillus amylolyticus</name>
    <dbReference type="NCBI Taxonomy" id="1451"/>
    <lineage>
        <taxon>Bacteria</taxon>
        <taxon>Bacillati</taxon>
        <taxon>Bacillota</taxon>
        <taxon>Bacilli</taxon>
        <taxon>Bacillales</taxon>
        <taxon>Paenibacillaceae</taxon>
        <taxon>Paenibacillus</taxon>
    </lineage>
</organism>
<evidence type="ECO:0000256" key="4">
    <source>
        <dbReference type="RuleBase" id="RU361161"/>
    </source>
</evidence>
<dbReference type="PANTHER" id="PTHR42715:SF10">
    <property type="entry name" value="BETA-GLUCOSIDASE"/>
    <property type="match status" value="1"/>
</dbReference>
<dbReference type="EC" id="3.2.1.21" evidence="6"/>
<keyword evidence="3" id="KW-0119">Carbohydrate metabolism</keyword>
<dbReference type="GO" id="GO:0008422">
    <property type="term" value="F:beta-glucosidase activity"/>
    <property type="evidence" value="ECO:0007669"/>
    <property type="project" value="UniProtKB-EC"/>
</dbReference>
<comment type="caution">
    <text evidence="6">The sequence shown here is derived from an EMBL/GenBank/DDBJ whole genome shotgun (WGS) entry which is preliminary data.</text>
</comment>
<dbReference type="InterPro" id="IPR001764">
    <property type="entry name" value="Glyco_hydro_3_N"/>
</dbReference>
<evidence type="ECO:0000313" key="6">
    <source>
        <dbReference type="EMBL" id="KAA8785224.1"/>
    </source>
</evidence>
<dbReference type="NCBIfam" id="NF011678">
    <property type="entry name" value="PRK15098.1"/>
    <property type="match status" value="1"/>
</dbReference>
<dbReference type="InterPro" id="IPR013783">
    <property type="entry name" value="Ig-like_fold"/>
</dbReference>
<dbReference type="Gene3D" id="3.20.20.300">
    <property type="entry name" value="Glycoside hydrolase, family 3, N-terminal domain"/>
    <property type="match status" value="1"/>
</dbReference>
<dbReference type="InterPro" id="IPR019800">
    <property type="entry name" value="Glyco_hydro_3_AS"/>
</dbReference>
<proteinExistence type="inferred from homology"/>
<dbReference type="Pfam" id="PF14310">
    <property type="entry name" value="Fn3-like"/>
    <property type="match status" value="1"/>
</dbReference>
<dbReference type="InterPro" id="IPR017853">
    <property type="entry name" value="GH"/>
</dbReference>
<evidence type="ECO:0000256" key="3">
    <source>
        <dbReference type="ARBA" id="ARBA00023277"/>
    </source>
</evidence>
<evidence type="ECO:0000259" key="5">
    <source>
        <dbReference type="SMART" id="SM01217"/>
    </source>
</evidence>
<gene>
    <name evidence="6" type="primary">bglX</name>
    <name evidence="6" type="ORF">EC604_15370</name>
</gene>
<dbReference type="SMART" id="SM01217">
    <property type="entry name" value="Fn3_like"/>
    <property type="match status" value="1"/>
</dbReference>
<keyword evidence="2 4" id="KW-0378">Hydrolase</keyword>
<dbReference type="SUPFAM" id="SSF51445">
    <property type="entry name" value="(Trans)glycosidases"/>
    <property type="match status" value="1"/>
</dbReference>
<dbReference type="GO" id="GO:0005975">
    <property type="term" value="P:carbohydrate metabolic process"/>
    <property type="evidence" value="ECO:0007669"/>
    <property type="project" value="InterPro"/>
</dbReference>
<accession>A0A5M9WUA6</accession>
<evidence type="ECO:0000313" key="7">
    <source>
        <dbReference type="Proteomes" id="UP000323664"/>
    </source>
</evidence>
<dbReference type="Pfam" id="PF00933">
    <property type="entry name" value="Glyco_hydro_3"/>
    <property type="match status" value="1"/>
</dbReference>
<dbReference type="Pfam" id="PF01915">
    <property type="entry name" value="Glyco_hydro_3_C"/>
    <property type="match status" value="1"/>
</dbReference>
<dbReference type="AlphaFoldDB" id="A0A5M9WUA6"/>
<dbReference type="InterPro" id="IPR036962">
    <property type="entry name" value="Glyco_hydro_3_N_sf"/>
</dbReference>
<protein>
    <submittedName>
        <fullName evidence="6">Beta-glucosidase BglX</fullName>
        <ecNumber evidence="6">3.2.1.21</ecNumber>
    </submittedName>
</protein>
<dbReference type="PANTHER" id="PTHR42715">
    <property type="entry name" value="BETA-GLUCOSIDASE"/>
    <property type="match status" value="1"/>
</dbReference>
<dbReference type="FunFam" id="3.20.20.300:FF:000005">
    <property type="entry name" value="Periplasmic beta-glucosidase"/>
    <property type="match status" value="1"/>
</dbReference>
<dbReference type="PRINTS" id="PR00133">
    <property type="entry name" value="GLHYDRLASE3"/>
</dbReference>
<dbReference type="InterPro" id="IPR036881">
    <property type="entry name" value="Glyco_hydro_3_C_sf"/>
</dbReference>
<dbReference type="Gene3D" id="3.40.50.1700">
    <property type="entry name" value="Glycoside hydrolase family 3 C-terminal domain"/>
    <property type="match status" value="1"/>
</dbReference>
<name>A0A5M9WUA6_PAEAM</name>
<dbReference type="InterPro" id="IPR002772">
    <property type="entry name" value="Glyco_hydro_3_C"/>
</dbReference>
<dbReference type="FunFam" id="2.60.40.10:FF:000495">
    <property type="entry name" value="Periplasmic beta-glucosidase"/>
    <property type="match status" value="1"/>
</dbReference>
<dbReference type="InterPro" id="IPR026891">
    <property type="entry name" value="Fn3-like"/>
</dbReference>
<reference evidence="6 7" key="1">
    <citation type="journal article" date="2019" name="J. Ind. Microbiol. Biotechnol.">
        <title>Paenibacillus amylolyticus 27C64 has a diverse set of carbohydrate-active enzymes and complete pectin deconstruction system.</title>
        <authorList>
            <person name="Keggi C."/>
            <person name="Doran-Peterson J."/>
        </authorList>
    </citation>
    <scope>NUCLEOTIDE SEQUENCE [LARGE SCALE GENOMIC DNA]</scope>
    <source>
        <strain evidence="6 7">27C64</strain>
    </source>
</reference>
<dbReference type="SUPFAM" id="SSF52279">
    <property type="entry name" value="Beta-D-glucan exohydrolase, C-terminal domain"/>
    <property type="match status" value="1"/>
</dbReference>
<sequence>MNNQQLMDLMNQMTLEEKVAQLLQLTANFYEGTDTQGQITGPMEEMGITEQSVRASGSILGLSGAQAIMDVQQAYLKKSRLGIPLLFMADVVHGFKTIFPIPLAIGCSWDLELAEKSAEIAARESAVSGLHVTFSPMVDLVRDPRWGRVMETTGEDPYLNSLFAAAFVRGYQGDNLTGELDRLAACVKHFAAYGAAEGGRDYNTVDMSERQLREYYLPAYKAALDAGVEMVMTSFNTVDGIPASGNEKLMRNILREEWGFDGVLISDWASIREMIAHGAAEDDREAAYRAIRAGVDMEMMTPCYVNHLPELIQKGEVEEHLVDEAVLRILQLKDKLGLFENPFRAADPEREREIVFSKEHREVSRELAAKSAVLLKNGGQALPLQPDARVALIGPFAQSEDILGWWSCEGVKADAVKLGTALQERLPQGKVLVAKGSDVHTITDEQIAAALEAASQSDIIVLALGEDSEMSGEGGSRTDIRLPAAQLQLVQALKAAGKPIASVIFNGRPLDLNGVIGESDAVLEAWFPGSEGGAAIADILTGAVNPSARLTMSFPQSVGQVPVYYNHFNTGRPINPDNTENRYVSQYIDSPNEPLFPFGYGLSYTSFAYGEVQVSGQEMTANDSLTVQVRVTNTGDRAGVETVQLYVRDVSGEVVRPMRELKDYVKLSLAPGETGTATFTLHEEQLRYHHADLSYRSDRGEFRVMVGPNSRDTQSQTFRLV</sequence>
<comment type="similarity">
    <text evidence="1 4">Belongs to the glycosyl hydrolase 3 family.</text>
</comment>
<dbReference type="InterPro" id="IPR050288">
    <property type="entry name" value="Cellulose_deg_GH3"/>
</dbReference>
<feature type="domain" description="Fibronectin type III-like" evidence="5">
    <location>
        <begin position="641"/>
        <end position="710"/>
    </location>
</feature>
<dbReference type="PROSITE" id="PS00775">
    <property type="entry name" value="GLYCOSYL_HYDROL_F3"/>
    <property type="match status" value="1"/>
</dbReference>